<evidence type="ECO:0000259" key="2">
    <source>
        <dbReference type="Pfam" id="PF00437"/>
    </source>
</evidence>
<dbReference type="InterPro" id="IPR050921">
    <property type="entry name" value="T4SS_GSP_E_ATPase"/>
</dbReference>
<dbReference type="CDD" id="cd01130">
    <property type="entry name" value="VirB11-like_ATPase"/>
    <property type="match status" value="1"/>
</dbReference>
<proteinExistence type="inferred from homology"/>
<sequence length="522" mass="56803">MAADQQHRTVQPYVGFPVQDDGNGPTSVVPAALIATASNGRAPGAAGPGRAVVASQRPATVDYALIERIKNSVNSSLDKVQESRETPLDDDGVKQLARQLIEEALQGLARDRTNAGQAPLRAEEEQRVRAAVFSALFGLGRIEPLLNDPDVEDIVITGTRPVYLLYSDGRQELAPPVADTNEELLNQLQLIATHHGQNERQVSASMPFLNMRLPDGSRLAAMWSITPEPHIVIRKHRFVDISLADLVRMGTLSGAMAAFLSAAVAGKCNILVVGSPRAGKTTLLRALARCLPAAERVATLETEYELLLHELRDDRGELRWPHMLPCETRPGTGEVLADGRVIGEVNLEHLLPQSLRMSVDRVIVGEARGPEVEPMLMAMLRGYPGSMSTFHANSAHSSFDGLGSLLMSNNNAWNRESAQHFIASALDLIVYVDYVDIPGGRQRFVTEIVEVTGPGEGTRPATTTIFGPNPQLESAGDPRGYPLHQPESTRGRLRRVGFNWNWLSEQHGSWENPFPHGGRSAA</sequence>
<comment type="caution">
    <text evidence="3">The sequence shown here is derived from an EMBL/GenBank/DDBJ whole genome shotgun (WGS) entry which is preliminary data.</text>
</comment>
<evidence type="ECO:0000313" key="3">
    <source>
        <dbReference type="EMBL" id="REH31043.1"/>
    </source>
</evidence>
<gene>
    <name evidence="3" type="ORF">BCF44_12266</name>
</gene>
<evidence type="ECO:0000313" key="4">
    <source>
        <dbReference type="Proteomes" id="UP000256269"/>
    </source>
</evidence>
<comment type="similarity">
    <text evidence="1">Belongs to the GSP E family.</text>
</comment>
<dbReference type="GO" id="GO:0016887">
    <property type="term" value="F:ATP hydrolysis activity"/>
    <property type="evidence" value="ECO:0007669"/>
    <property type="project" value="InterPro"/>
</dbReference>
<dbReference type="OrthoDB" id="9810761at2"/>
<reference evidence="3 4" key="1">
    <citation type="submission" date="2018-08" db="EMBL/GenBank/DDBJ databases">
        <title>Genomic Encyclopedia of Archaeal and Bacterial Type Strains, Phase II (KMG-II): from individual species to whole genera.</title>
        <authorList>
            <person name="Goeker M."/>
        </authorList>
    </citation>
    <scope>NUCLEOTIDE SEQUENCE [LARGE SCALE GENOMIC DNA]</scope>
    <source>
        <strain evidence="3 4">DSM 45791</strain>
    </source>
</reference>
<name>A0A3E0GXP5_9PSEU</name>
<keyword evidence="4" id="KW-1185">Reference proteome</keyword>
<dbReference type="SUPFAM" id="SSF52540">
    <property type="entry name" value="P-loop containing nucleoside triphosphate hydrolases"/>
    <property type="match status" value="1"/>
</dbReference>
<dbReference type="PANTHER" id="PTHR30486">
    <property type="entry name" value="TWITCHING MOTILITY PROTEIN PILT"/>
    <property type="match status" value="1"/>
</dbReference>
<dbReference type="Proteomes" id="UP000256269">
    <property type="component" value="Unassembled WGS sequence"/>
</dbReference>
<dbReference type="InterPro" id="IPR001482">
    <property type="entry name" value="T2SS/T4SS_dom"/>
</dbReference>
<dbReference type="PANTHER" id="PTHR30486:SF6">
    <property type="entry name" value="TYPE IV PILUS RETRACTATION ATPASE PILT"/>
    <property type="match status" value="1"/>
</dbReference>
<organism evidence="3 4">
    <name type="scientific">Kutzneria buriramensis</name>
    <dbReference type="NCBI Taxonomy" id="1045776"/>
    <lineage>
        <taxon>Bacteria</taxon>
        <taxon>Bacillati</taxon>
        <taxon>Actinomycetota</taxon>
        <taxon>Actinomycetes</taxon>
        <taxon>Pseudonocardiales</taxon>
        <taxon>Pseudonocardiaceae</taxon>
        <taxon>Kutzneria</taxon>
    </lineage>
</organism>
<protein>
    <submittedName>
        <fullName evidence="3">Flp pilus assembly CpaF family ATPase</fullName>
    </submittedName>
</protein>
<dbReference type="Gene3D" id="3.40.50.300">
    <property type="entry name" value="P-loop containing nucleotide triphosphate hydrolases"/>
    <property type="match status" value="1"/>
</dbReference>
<feature type="domain" description="Bacterial type II secretion system protein E" evidence="2">
    <location>
        <begin position="142"/>
        <end position="430"/>
    </location>
</feature>
<accession>A0A3E0GXP5</accession>
<dbReference type="RefSeq" id="WP_116180864.1">
    <property type="nucleotide sequence ID" value="NZ_CP144376.1"/>
</dbReference>
<evidence type="ECO:0000256" key="1">
    <source>
        <dbReference type="ARBA" id="ARBA00006611"/>
    </source>
</evidence>
<dbReference type="InterPro" id="IPR027417">
    <property type="entry name" value="P-loop_NTPase"/>
</dbReference>
<dbReference type="Gene3D" id="3.30.450.380">
    <property type="match status" value="1"/>
</dbReference>
<dbReference type="EMBL" id="QUNO01000022">
    <property type="protein sequence ID" value="REH31043.1"/>
    <property type="molecule type" value="Genomic_DNA"/>
</dbReference>
<dbReference type="AlphaFoldDB" id="A0A3E0GXP5"/>
<dbReference type="Pfam" id="PF00437">
    <property type="entry name" value="T2SSE"/>
    <property type="match status" value="1"/>
</dbReference>